<dbReference type="SUPFAM" id="SSF81273">
    <property type="entry name" value="H-NS histone-like proteins"/>
    <property type="match status" value="1"/>
</dbReference>
<dbReference type="PANTHER" id="PTHR38097">
    <property type="match status" value="1"/>
</dbReference>
<proteinExistence type="inferred from homology"/>
<organism evidence="7 8">
    <name type="scientific">Paeniroseomonas aquatica</name>
    <dbReference type="NCBI Taxonomy" id="373043"/>
    <lineage>
        <taxon>Bacteria</taxon>
        <taxon>Pseudomonadati</taxon>
        <taxon>Pseudomonadota</taxon>
        <taxon>Alphaproteobacteria</taxon>
        <taxon>Acetobacterales</taxon>
        <taxon>Acetobacteraceae</taxon>
        <taxon>Paeniroseomonas</taxon>
    </lineage>
</organism>
<dbReference type="Gene3D" id="3.30.160.510">
    <property type="entry name" value="Histone-like nucleoid-structuring protein H-NS"/>
    <property type="match status" value="1"/>
</dbReference>
<comment type="similarity">
    <text evidence="2">Belongs to the histone-like protein H-NS family.</text>
</comment>
<dbReference type="Pfam" id="PF00816">
    <property type="entry name" value="Histone_HNS"/>
    <property type="match status" value="1"/>
</dbReference>
<feature type="compositionally biased region" description="Basic and acidic residues" evidence="5">
    <location>
        <begin position="94"/>
        <end position="111"/>
    </location>
</feature>
<dbReference type="RefSeq" id="WP_290320780.1">
    <property type="nucleotide sequence ID" value="NZ_JAUFPN010000299.1"/>
</dbReference>
<gene>
    <name evidence="7" type="ORF">QWZ14_30215</name>
</gene>
<keyword evidence="4" id="KW-0238">DNA-binding</keyword>
<evidence type="ECO:0000256" key="4">
    <source>
        <dbReference type="ARBA" id="ARBA00023125"/>
    </source>
</evidence>
<comment type="subcellular location">
    <subcellularLocation>
        <location evidence="1">Cytoplasm</location>
        <location evidence="1">Nucleoid</location>
    </subcellularLocation>
</comment>
<comment type="caution">
    <text evidence="7">The sequence shown here is derived from an EMBL/GenBank/DDBJ whole genome shotgun (WGS) entry which is preliminary data.</text>
</comment>
<keyword evidence="3" id="KW-0963">Cytoplasm</keyword>
<name>A0ABT8AFV8_9PROT</name>
<evidence type="ECO:0000313" key="8">
    <source>
        <dbReference type="Proteomes" id="UP001529369"/>
    </source>
</evidence>
<dbReference type="SMART" id="SM00528">
    <property type="entry name" value="HNS"/>
    <property type="match status" value="1"/>
</dbReference>
<feature type="domain" description="DNA-binding protein H-NS-like C-terminal" evidence="6">
    <location>
        <begin position="72"/>
        <end position="111"/>
    </location>
</feature>
<accession>A0ABT8AFV8</accession>
<dbReference type="PANTHER" id="PTHR38097:SF2">
    <property type="entry name" value="DNA-BINDING PROTEIN STPA"/>
    <property type="match status" value="1"/>
</dbReference>
<feature type="region of interest" description="Disordered" evidence="5">
    <location>
        <begin position="62"/>
        <end position="111"/>
    </location>
</feature>
<reference evidence="8" key="1">
    <citation type="journal article" date="2019" name="Int. J. Syst. Evol. Microbiol.">
        <title>The Global Catalogue of Microorganisms (GCM) 10K type strain sequencing project: providing services to taxonomists for standard genome sequencing and annotation.</title>
        <authorList>
            <consortium name="The Broad Institute Genomics Platform"/>
            <consortium name="The Broad Institute Genome Sequencing Center for Infectious Disease"/>
            <person name="Wu L."/>
            <person name="Ma J."/>
        </authorList>
    </citation>
    <scope>NUCLEOTIDE SEQUENCE [LARGE SCALE GENOMIC DNA]</scope>
    <source>
        <strain evidence="8">CECT 7131</strain>
    </source>
</reference>
<keyword evidence="8" id="KW-1185">Reference proteome</keyword>
<dbReference type="InterPro" id="IPR027444">
    <property type="entry name" value="H-NS_C_dom"/>
</dbReference>
<protein>
    <submittedName>
        <fullName evidence="7">H-NS histone family protein</fullName>
    </submittedName>
</protein>
<dbReference type="EMBL" id="JAUFPN010000299">
    <property type="protein sequence ID" value="MDN3568671.1"/>
    <property type="molecule type" value="Genomic_DNA"/>
</dbReference>
<evidence type="ECO:0000256" key="1">
    <source>
        <dbReference type="ARBA" id="ARBA00004453"/>
    </source>
</evidence>
<evidence type="ECO:0000256" key="2">
    <source>
        <dbReference type="ARBA" id="ARBA00010610"/>
    </source>
</evidence>
<dbReference type="Proteomes" id="UP001529369">
    <property type="component" value="Unassembled WGS sequence"/>
</dbReference>
<evidence type="ECO:0000256" key="3">
    <source>
        <dbReference type="ARBA" id="ARBA00022490"/>
    </source>
</evidence>
<evidence type="ECO:0000256" key="5">
    <source>
        <dbReference type="SAM" id="MobiDB-lite"/>
    </source>
</evidence>
<evidence type="ECO:0000259" key="6">
    <source>
        <dbReference type="SMART" id="SM00528"/>
    </source>
</evidence>
<sequence length="111" mass="12119">MPDSKTPFDLDNLTVPELAALIEAAQAKRQEKLEGAKADLLSEFRDKAAELGLSISALVAAQKPAKERKTRRSKGEKVAPKYQDPATGGTWTGRGREPAWIKGKDRGEFLV</sequence>
<evidence type="ECO:0000313" key="7">
    <source>
        <dbReference type="EMBL" id="MDN3568671.1"/>
    </source>
</evidence>